<dbReference type="HOGENOM" id="CLU_099019_0_0_10"/>
<evidence type="ECO:0000259" key="2">
    <source>
        <dbReference type="PROSITE" id="PS01124"/>
    </source>
</evidence>
<reference evidence="3 4" key="1">
    <citation type="submission" date="2011-12" db="EMBL/GenBank/DDBJ databases">
        <title>The Genome Sequence of Prevotella micans F0438.</title>
        <authorList>
            <consortium name="The Broad Institute Genome Sequencing Platform"/>
            <person name="Earl A."/>
            <person name="Ward D."/>
            <person name="Feldgarden M."/>
            <person name="Gevers D."/>
            <person name="Izard J."/>
            <person name="Baranova O.V."/>
            <person name="Blanton J.M."/>
            <person name="Wade W.G."/>
            <person name="Dewhirst F.E."/>
            <person name="Young S.K."/>
            <person name="Zeng Q."/>
            <person name="Gargeya S."/>
            <person name="Fitzgerald M."/>
            <person name="Haas B."/>
            <person name="Abouelleil A."/>
            <person name="Alvarado L."/>
            <person name="Arachchi H.M."/>
            <person name="Berlin A."/>
            <person name="Chapman S.B."/>
            <person name="Gearin G."/>
            <person name="Goldberg J."/>
            <person name="Griggs A."/>
            <person name="Gujja S."/>
            <person name="Hansen M."/>
            <person name="Heiman D."/>
            <person name="Howarth C."/>
            <person name="Larimer J."/>
            <person name="Lui A."/>
            <person name="MacDonald P.J.P."/>
            <person name="McCowen C."/>
            <person name="Montmayeur A."/>
            <person name="Murphy C."/>
            <person name="Neiman D."/>
            <person name="Pearson M."/>
            <person name="Priest M."/>
            <person name="Roberts A."/>
            <person name="Saif S."/>
            <person name="Shea T."/>
            <person name="Sisk P."/>
            <person name="Stolte C."/>
            <person name="Sykes S."/>
            <person name="Wortman J."/>
            <person name="Nusbaum C."/>
            <person name="Birren B."/>
        </authorList>
    </citation>
    <scope>NUCLEOTIDE SEQUENCE [LARGE SCALE GENOMIC DNA]</scope>
    <source>
        <strain evidence="3 4">F0438</strain>
    </source>
</reference>
<dbReference type="eggNOG" id="ENOG5034CCW">
    <property type="taxonomic scope" value="Bacteria"/>
</dbReference>
<evidence type="ECO:0000313" key="3">
    <source>
        <dbReference type="EMBL" id="EHO71518.1"/>
    </source>
</evidence>
<dbReference type="Gene3D" id="1.10.10.60">
    <property type="entry name" value="Homeodomain-like"/>
    <property type="match status" value="1"/>
</dbReference>
<accession>H1Q1P8</accession>
<dbReference type="RefSeq" id="WP_006951948.1">
    <property type="nucleotide sequence ID" value="NZ_JH594521.1"/>
</dbReference>
<dbReference type="STRING" id="883158.HMPREF9140_00836"/>
<feature type="region of interest" description="Disordered" evidence="1">
    <location>
        <begin position="1"/>
        <end position="24"/>
    </location>
</feature>
<keyword evidence="4" id="KW-1185">Reference proteome</keyword>
<dbReference type="GO" id="GO:0003700">
    <property type="term" value="F:DNA-binding transcription factor activity"/>
    <property type="evidence" value="ECO:0007669"/>
    <property type="project" value="InterPro"/>
</dbReference>
<evidence type="ECO:0000313" key="4">
    <source>
        <dbReference type="Proteomes" id="UP000016023"/>
    </source>
</evidence>
<dbReference type="GO" id="GO:0043565">
    <property type="term" value="F:sequence-specific DNA binding"/>
    <property type="evidence" value="ECO:0007669"/>
    <property type="project" value="InterPro"/>
</dbReference>
<dbReference type="PATRIC" id="fig|883158.3.peg.844"/>
<gene>
    <name evidence="3" type="ORF">HMPREF9140_00836</name>
</gene>
<dbReference type="InterPro" id="IPR018060">
    <property type="entry name" value="HTH_AraC"/>
</dbReference>
<dbReference type="EMBL" id="AGWK01000027">
    <property type="protein sequence ID" value="EHO71518.1"/>
    <property type="molecule type" value="Genomic_DNA"/>
</dbReference>
<protein>
    <recommendedName>
        <fullName evidence="2">HTH araC/xylS-type domain-containing protein</fullName>
    </recommendedName>
</protein>
<sequence length="177" mass="20588">MDNKEFNDSSALENQLTKTPKPRKNEYCEGSQYTFDDLYVTPFKQKRVYDPDGNISYVPIERNLHPTGIDVLDEFLLGMSSGEMGTYKKYGFSTHNIHNILFVLTGIQGVQFVNKWRVKVAMDLLRYTDLAMPEVANYSAMGTTSNLFYFMQREAKTSPLRYRHWVREKGDLGRFKL</sequence>
<dbReference type="Proteomes" id="UP000016023">
    <property type="component" value="Unassembled WGS sequence"/>
</dbReference>
<proteinExistence type="predicted"/>
<dbReference type="AlphaFoldDB" id="H1Q1P8"/>
<comment type="caution">
    <text evidence="3">The sequence shown here is derived from an EMBL/GenBank/DDBJ whole genome shotgun (WGS) entry which is preliminary data.</text>
</comment>
<feature type="compositionally biased region" description="Polar residues" evidence="1">
    <location>
        <begin position="8"/>
        <end position="18"/>
    </location>
</feature>
<organism evidence="3 4">
    <name type="scientific">Prevotella micans F0438</name>
    <dbReference type="NCBI Taxonomy" id="883158"/>
    <lineage>
        <taxon>Bacteria</taxon>
        <taxon>Pseudomonadati</taxon>
        <taxon>Bacteroidota</taxon>
        <taxon>Bacteroidia</taxon>
        <taxon>Bacteroidales</taxon>
        <taxon>Prevotellaceae</taxon>
        <taxon>Prevotella</taxon>
    </lineage>
</organism>
<feature type="domain" description="HTH araC/xylS-type" evidence="2">
    <location>
        <begin position="88"/>
        <end position="165"/>
    </location>
</feature>
<dbReference type="PROSITE" id="PS01124">
    <property type="entry name" value="HTH_ARAC_FAMILY_2"/>
    <property type="match status" value="1"/>
</dbReference>
<evidence type="ECO:0000256" key="1">
    <source>
        <dbReference type="SAM" id="MobiDB-lite"/>
    </source>
</evidence>
<name>H1Q1P8_9BACT</name>